<evidence type="ECO:0000256" key="1">
    <source>
        <dbReference type="SAM" id="MobiDB-lite"/>
    </source>
</evidence>
<feature type="transmembrane region" description="Helical" evidence="2">
    <location>
        <begin position="48"/>
        <end position="68"/>
    </location>
</feature>
<evidence type="ECO:0000313" key="4">
    <source>
        <dbReference type="Proteomes" id="UP001596066"/>
    </source>
</evidence>
<keyword evidence="4" id="KW-1185">Reference proteome</keyword>
<comment type="caution">
    <text evidence="3">The sequence shown here is derived from an EMBL/GenBank/DDBJ whole genome shotgun (WGS) entry which is preliminary data.</text>
</comment>
<keyword evidence="2" id="KW-0472">Membrane</keyword>
<evidence type="ECO:0000256" key="2">
    <source>
        <dbReference type="SAM" id="Phobius"/>
    </source>
</evidence>
<organism evidence="3 4">
    <name type="scientific">Kitasatospora cinereorecta</name>
    <dbReference type="NCBI Taxonomy" id="285560"/>
    <lineage>
        <taxon>Bacteria</taxon>
        <taxon>Bacillati</taxon>
        <taxon>Actinomycetota</taxon>
        <taxon>Actinomycetes</taxon>
        <taxon>Kitasatosporales</taxon>
        <taxon>Streptomycetaceae</taxon>
        <taxon>Kitasatospora</taxon>
    </lineage>
</organism>
<reference evidence="4" key="1">
    <citation type="journal article" date="2019" name="Int. J. Syst. Evol. Microbiol.">
        <title>The Global Catalogue of Microorganisms (GCM) 10K type strain sequencing project: providing services to taxonomists for standard genome sequencing and annotation.</title>
        <authorList>
            <consortium name="The Broad Institute Genomics Platform"/>
            <consortium name="The Broad Institute Genome Sequencing Center for Infectious Disease"/>
            <person name="Wu L."/>
            <person name="Ma J."/>
        </authorList>
    </citation>
    <scope>NUCLEOTIDE SEQUENCE [LARGE SCALE GENOMIC DNA]</scope>
    <source>
        <strain evidence="4">CGMCC 4.1622</strain>
    </source>
</reference>
<dbReference type="RefSeq" id="WP_346140382.1">
    <property type="nucleotide sequence ID" value="NZ_BAAAUA010000001.1"/>
</dbReference>
<evidence type="ECO:0008006" key="5">
    <source>
        <dbReference type="Google" id="ProtNLM"/>
    </source>
</evidence>
<protein>
    <recommendedName>
        <fullName evidence="5">DUF11 domain-containing protein</fullName>
    </recommendedName>
</protein>
<name>A0ABW0VCA9_9ACTN</name>
<keyword evidence="2" id="KW-0812">Transmembrane</keyword>
<gene>
    <name evidence="3" type="ORF">ACFPZF_16890</name>
</gene>
<dbReference type="Proteomes" id="UP001596066">
    <property type="component" value="Unassembled WGS sequence"/>
</dbReference>
<evidence type="ECO:0000313" key="3">
    <source>
        <dbReference type="EMBL" id="MFC5643028.1"/>
    </source>
</evidence>
<feature type="region of interest" description="Disordered" evidence="1">
    <location>
        <begin position="416"/>
        <end position="441"/>
    </location>
</feature>
<sequence length="441" mass="45355">MSDKHPADETPTERLLREALNARASLVTAQSLRPAAPPKTRLRRLKPVYAVAVPLFGLAAGVLGYFTVHATPTAMKHDSGPAASVSASPTEGVQIPADPSPSPSASTSPTSIPAIAQDYLPSALTATVDGLAKGTKLTAGGDPVSFTVTWTNTTEVRFDAVVPLISEQWQGGDCRPDGLTRFQSDSGSGWKDAVQPDPDPTPQVRRADGVFALEPGASHTVKYRVQPGAVHGVGTATVVASAYGMVDGHAGQLGTVQTEASVVDDHRPTAALAAGPSEFVAGRTLTELDLAVSNGTGTAMSAVAPAVTVHDESVFPGGGYRLRAARVTAEVKVGDQWRKLATTDDSCRKLVLVDTSSLQQTLAPGASARFTFRFGYTMDNSDMSTSSWVFGLGATAGGHAADTVEARPKMTVAMANWTPPPSPSPSASATTGAAAGGTAGQ</sequence>
<dbReference type="EMBL" id="JBHSOC010000026">
    <property type="protein sequence ID" value="MFC5643028.1"/>
    <property type="molecule type" value="Genomic_DNA"/>
</dbReference>
<proteinExistence type="predicted"/>
<keyword evidence="2" id="KW-1133">Transmembrane helix</keyword>
<feature type="region of interest" description="Disordered" evidence="1">
    <location>
        <begin position="76"/>
        <end position="112"/>
    </location>
</feature>
<accession>A0ABW0VCA9</accession>
<feature type="compositionally biased region" description="Low complexity" evidence="1">
    <location>
        <begin position="103"/>
        <end position="112"/>
    </location>
</feature>